<dbReference type="EMBL" id="JADGIZ020000005">
    <property type="protein sequence ID" value="KAL2918735.1"/>
    <property type="molecule type" value="Genomic_DNA"/>
</dbReference>
<organism evidence="2 3">
    <name type="scientific">Polyrhizophydium stewartii</name>
    <dbReference type="NCBI Taxonomy" id="2732419"/>
    <lineage>
        <taxon>Eukaryota</taxon>
        <taxon>Fungi</taxon>
        <taxon>Fungi incertae sedis</taxon>
        <taxon>Chytridiomycota</taxon>
        <taxon>Chytridiomycota incertae sedis</taxon>
        <taxon>Chytridiomycetes</taxon>
        <taxon>Rhizophydiales</taxon>
        <taxon>Rhizophydiales incertae sedis</taxon>
        <taxon>Polyrhizophydium</taxon>
    </lineage>
</organism>
<evidence type="ECO:0000313" key="3">
    <source>
        <dbReference type="Proteomes" id="UP001527925"/>
    </source>
</evidence>
<feature type="region of interest" description="Disordered" evidence="1">
    <location>
        <begin position="168"/>
        <end position="191"/>
    </location>
</feature>
<feature type="region of interest" description="Disordered" evidence="1">
    <location>
        <begin position="77"/>
        <end position="96"/>
    </location>
</feature>
<gene>
    <name evidence="2" type="ORF">HK105_201569</name>
</gene>
<accession>A0ABR4NGZ8</accession>
<feature type="compositionally biased region" description="Polar residues" evidence="1">
    <location>
        <begin position="177"/>
        <end position="191"/>
    </location>
</feature>
<protein>
    <submittedName>
        <fullName evidence="2">Uncharacterized protein</fullName>
    </submittedName>
</protein>
<evidence type="ECO:0000256" key="1">
    <source>
        <dbReference type="SAM" id="MobiDB-lite"/>
    </source>
</evidence>
<proteinExistence type="predicted"/>
<reference evidence="2 3" key="1">
    <citation type="submission" date="2023-09" db="EMBL/GenBank/DDBJ databases">
        <title>Pangenome analysis of Batrachochytrium dendrobatidis and related Chytrids.</title>
        <authorList>
            <person name="Yacoub M.N."/>
            <person name="Stajich J.E."/>
            <person name="James T.Y."/>
        </authorList>
    </citation>
    <scope>NUCLEOTIDE SEQUENCE [LARGE SCALE GENOMIC DNA]</scope>
    <source>
        <strain evidence="2 3">JEL0888</strain>
    </source>
</reference>
<dbReference type="Proteomes" id="UP001527925">
    <property type="component" value="Unassembled WGS sequence"/>
</dbReference>
<feature type="region of interest" description="Disordered" evidence="1">
    <location>
        <begin position="18"/>
        <end position="54"/>
    </location>
</feature>
<sequence>MPRSAAFKPFMTEYRVSYKDPTPTKGKYSGKSKIKALTSPTHHEHEKKPGDLTLPPLPSQHRPMTVATSVAPFQSTSLTLPGMVNGGNSNEKRQTRRRRILEASAPISGTPMRYNIITGVAIDGEPSSGFKEGRRAFVRTFAHFDAVTNARTPGYNIITGHDAVGRMPQQPVIPPVQASNQRPMTSAVPSH</sequence>
<keyword evidence="3" id="KW-1185">Reference proteome</keyword>
<name>A0ABR4NGZ8_9FUNG</name>
<feature type="compositionally biased region" description="Basic and acidic residues" evidence="1">
    <location>
        <begin position="41"/>
        <end position="50"/>
    </location>
</feature>
<evidence type="ECO:0000313" key="2">
    <source>
        <dbReference type="EMBL" id="KAL2918735.1"/>
    </source>
</evidence>
<comment type="caution">
    <text evidence="2">The sequence shown here is derived from an EMBL/GenBank/DDBJ whole genome shotgun (WGS) entry which is preliminary data.</text>
</comment>